<dbReference type="InterPro" id="IPR044878">
    <property type="entry name" value="UbiA_sf"/>
</dbReference>
<dbReference type="Gene3D" id="1.10.357.140">
    <property type="entry name" value="UbiA prenyltransferase"/>
    <property type="match status" value="1"/>
</dbReference>
<dbReference type="Proteomes" id="UP000808914">
    <property type="component" value="Unassembled WGS sequence"/>
</dbReference>
<evidence type="ECO:0000256" key="3">
    <source>
        <dbReference type="ARBA" id="ARBA00022475"/>
    </source>
</evidence>
<evidence type="ECO:0000256" key="7">
    <source>
        <dbReference type="ARBA" id="ARBA00023136"/>
    </source>
</evidence>
<keyword evidence="2 8" id="KW-0474">Menaquinone biosynthesis</keyword>
<dbReference type="Gene3D" id="1.20.120.1780">
    <property type="entry name" value="UbiA prenyltransferase"/>
    <property type="match status" value="1"/>
</dbReference>
<dbReference type="PIRSF" id="PIRSF005355">
    <property type="entry name" value="UBIAD1"/>
    <property type="match status" value="1"/>
</dbReference>
<keyword evidence="5 8" id="KW-0812">Transmembrane</keyword>
<evidence type="ECO:0000313" key="11">
    <source>
        <dbReference type="Proteomes" id="UP000808914"/>
    </source>
</evidence>
<reference evidence="10 11" key="1">
    <citation type="submission" date="2021-01" db="EMBL/GenBank/DDBJ databases">
        <title>Genomic Encyclopedia of Type Strains, Phase IV (KMG-IV): sequencing the most valuable type-strain genomes for metagenomic binning, comparative biology and taxonomic classification.</title>
        <authorList>
            <person name="Goeker M."/>
        </authorList>
    </citation>
    <scope>NUCLEOTIDE SEQUENCE [LARGE SCALE GENOMIC DNA]</scope>
    <source>
        <strain evidence="10 11">DSM 28236</strain>
    </source>
</reference>
<dbReference type="HAMAP" id="MF_01937">
    <property type="entry name" value="MenA_1"/>
    <property type="match status" value="1"/>
</dbReference>
<proteinExistence type="inferred from homology"/>
<comment type="caution">
    <text evidence="10">The sequence shown here is derived from an EMBL/GenBank/DDBJ whole genome shotgun (WGS) entry which is preliminary data.</text>
</comment>
<comment type="function">
    <text evidence="8">Conversion of 1,4-dihydroxy-2-naphthoate (DHNA) to demethylmenaquinone (DMK).</text>
</comment>
<dbReference type="EC" id="2.5.1.74" evidence="8 9"/>
<name>A0ABS2PV21_9BACL</name>
<feature type="transmembrane region" description="Helical" evidence="8">
    <location>
        <begin position="151"/>
        <end position="170"/>
    </location>
</feature>
<organism evidence="10 11">
    <name type="scientific">Scopulibacillus daqui</name>
    <dbReference type="NCBI Taxonomy" id="1469162"/>
    <lineage>
        <taxon>Bacteria</taxon>
        <taxon>Bacillati</taxon>
        <taxon>Bacillota</taxon>
        <taxon>Bacilli</taxon>
        <taxon>Bacillales</taxon>
        <taxon>Sporolactobacillaceae</taxon>
        <taxon>Scopulibacillus</taxon>
    </lineage>
</organism>
<dbReference type="RefSeq" id="WP_205001839.1">
    <property type="nucleotide sequence ID" value="NZ_JAFBER010000001.1"/>
</dbReference>
<feature type="transmembrane region" description="Helical" evidence="8">
    <location>
        <begin position="99"/>
        <end position="117"/>
    </location>
</feature>
<keyword evidence="3 8" id="KW-1003">Cell membrane</keyword>
<evidence type="ECO:0000313" key="10">
    <source>
        <dbReference type="EMBL" id="MBM7643903.1"/>
    </source>
</evidence>
<feature type="transmembrane region" description="Helical" evidence="8">
    <location>
        <begin position="176"/>
        <end position="197"/>
    </location>
</feature>
<evidence type="ECO:0000256" key="2">
    <source>
        <dbReference type="ARBA" id="ARBA00022428"/>
    </source>
</evidence>
<evidence type="ECO:0000256" key="4">
    <source>
        <dbReference type="ARBA" id="ARBA00022679"/>
    </source>
</evidence>
<evidence type="ECO:0000256" key="1">
    <source>
        <dbReference type="ARBA" id="ARBA00004141"/>
    </source>
</evidence>
<dbReference type="EMBL" id="JAFBER010000001">
    <property type="protein sequence ID" value="MBM7643903.1"/>
    <property type="molecule type" value="Genomic_DNA"/>
</dbReference>
<feature type="transmembrane region" description="Helical" evidence="8">
    <location>
        <begin position="289"/>
        <end position="304"/>
    </location>
</feature>
<dbReference type="CDD" id="cd13962">
    <property type="entry name" value="PT_UbiA_UBIAD1"/>
    <property type="match status" value="1"/>
</dbReference>
<comment type="subcellular location">
    <subcellularLocation>
        <location evidence="8">Cell membrane</location>
        <topology evidence="8">Multi-pass membrane protein</topology>
    </subcellularLocation>
    <subcellularLocation>
        <location evidence="1">Membrane</location>
        <topology evidence="1">Multi-pass membrane protein</topology>
    </subcellularLocation>
</comment>
<comment type="catalytic activity">
    <reaction evidence="8">
        <text>an all-trans-polyprenyl diphosphate + 1,4-dihydroxy-2-naphthoate + H(+) = a 2-demethylmenaquinol + CO2 + diphosphate</text>
        <dbReference type="Rhea" id="RHEA:26478"/>
        <dbReference type="Rhea" id="RHEA-COMP:9563"/>
        <dbReference type="Rhea" id="RHEA-COMP:9564"/>
        <dbReference type="ChEBI" id="CHEBI:11173"/>
        <dbReference type="ChEBI" id="CHEBI:15378"/>
        <dbReference type="ChEBI" id="CHEBI:16526"/>
        <dbReference type="ChEBI" id="CHEBI:33019"/>
        <dbReference type="ChEBI" id="CHEBI:55437"/>
        <dbReference type="ChEBI" id="CHEBI:58914"/>
        <dbReference type="EC" id="2.5.1.74"/>
    </reaction>
</comment>
<sequence length="305" mass="33718">MKKTEKVSKNTGWKKWWHMLRPHTLNASFVPVTLGTAIALPVSGFRISLFIAMLAASMLIQIATNLFNEYFDFKRGLDTEESVGIGGTIVRDGVKPKTVLNLAYTFCFIAILIGVYICMESSWWLAVIGLVCMMVAYFYSGGPYPIAYTPLGELAAGLFMGFIIILISFYIQTGTVTLNCILIAVPVGLLVGGINMANNIRDLEGDKEKGRHTLPILLGRKRAIMLLAGLFVLSYLWIIGLMIFKIESAWMMIVFASLPKAIQATKLFIGKTKSIQLMPAMKATAQMQTLFGFLLAIGLVLDYFV</sequence>
<feature type="transmembrane region" description="Helical" evidence="8">
    <location>
        <begin position="123"/>
        <end position="139"/>
    </location>
</feature>
<protein>
    <recommendedName>
        <fullName evidence="8 9">1,4-dihydroxy-2-naphthoate octaprenyltransferase</fullName>
        <shortName evidence="8">DHNA-octaprenyltransferase</shortName>
        <ecNumber evidence="8 9">2.5.1.74</ecNumber>
    </recommendedName>
</protein>
<keyword evidence="11" id="KW-1185">Reference proteome</keyword>
<dbReference type="PANTHER" id="PTHR13929">
    <property type="entry name" value="1,4-DIHYDROXY-2-NAPHTHOATE OCTAPRENYLTRANSFERASE"/>
    <property type="match status" value="1"/>
</dbReference>
<comment type="pathway">
    <text evidence="8">Quinol/quinone metabolism; menaquinone biosynthesis; menaquinol from 1,4-dihydroxy-2-naphthoate: step 1/2.</text>
</comment>
<keyword evidence="6 8" id="KW-1133">Transmembrane helix</keyword>
<accession>A0ABS2PV21</accession>
<dbReference type="InterPro" id="IPR000537">
    <property type="entry name" value="UbiA_prenyltransferase"/>
</dbReference>
<gene>
    <name evidence="8" type="primary">menA</name>
    <name evidence="10" type="ORF">JOD45_000094</name>
</gene>
<comment type="similarity">
    <text evidence="8">Belongs to the MenA family. Type 1 subfamily.</text>
</comment>
<keyword evidence="4 8" id="KW-0808">Transferase</keyword>
<keyword evidence="7 8" id="KW-0472">Membrane</keyword>
<dbReference type="Pfam" id="PF01040">
    <property type="entry name" value="UbiA"/>
    <property type="match status" value="1"/>
</dbReference>
<dbReference type="InterPro" id="IPR026046">
    <property type="entry name" value="UBIAD1"/>
</dbReference>
<evidence type="ECO:0000256" key="5">
    <source>
        <dbReference type="ARBA" id="ARBA00022692"/>
    </source>
</evidence>
<dbReference type="NCBIfam" id="TIGR00751">
    <property type="entry name" value="menA"/>
    <property type="match status" value="1"/>
</dbReference>
<feature type="transmembrane region" description="Helical" evidence="8">
    <location>
        <begin position="49"/>
        <end position="67"/>
    </location>
</feature>
<feature type="transmembrane region" description="Helical" evidence="8">
    <location>
        <begin position="223"/>
        <end position="244"/>
    </location>
</feature>
<dbReference type="PANTHER" id="PTHR13929:SF0">
    <property type="entry name" value="UBIA PRENYLTRANSFERASE DOMAIN-CONTAINING PROTEIN 1"/>
    <property type="match status" value="1"/>
</dbReference>
<evidence type="ECO:0000256" key="6">
    <source>
        <dbReference type="ARBA" id="ARBA00022989"/>
    </source>
</evidence>
<evidence type="ECO:0000256" key="9">
    <source>
        <dbReference type="NCBIfam" id="TIGR00751"/>
    </source>
</evidence>
<dbReference type="GO" id="GO:0046428">
    <property type="term" value="F:1,4-dihydroxy-2-naphthoate polyprenyltransferase activity"/>
    <property type="evidence" value="ECO:0007669"/>
    <property type="project" value="UniProtKB-EC"/>
</dbReference>
<dbReference type="InterPro" id="IPR004657">
    <property type="entry name" value="MenA"/>
</dbReference>
<evidence type="ECO:0000256" key="8">
    <source>
        <dbReference type="HAMAP-Rule" id="MF_01937"/>
    </source>
</evidence>
<dbReference type="NCBIfam" id="NF004749">
    <property type="entry name" value="PRK06080.1-1"/>
    <property type="match status" value="1"/>
</dbReference>